<organism evidence="2 3">
    <name type="scientific">Chitinophaga dinghuensis</name>
    <dbReference type="NCBI Taxonomy" id="1539050"/>
    <lineage>
        <taxon>Bacteria</taxon>
        <taxon>Pseudomonadati</taxon>
        <taxon>Bacteroidota</taxon>
        <taxon>Chitinophagia</taxon>
        <taxon>Chitinophagales</taxon>
        <taxon>Chitinophagaceae</taxon>
        <taxon>Chitinophaga</taxon>
    </lineage>
</organism>
<evidence type="ECO:0000313" key="3">
    <source>
        <dbReference type="Proteomes" id="UP000249819"/>
    </source>
</evidence>
<dbReference type="InterPro" id="IPR025970">
    <property type="entry name" value="SusE"/>
</dbReference>
<evidence type="ECO:0000259" key="1">
    <source>
        <dbReference type="Pfam" id="PF14292"/>
    </source>
</evidence>
<evidence type="ECO:0000313" key="2">
    <source>
        <dbReference type="EMBL" id="RAJ77510.1"/>
    </source>
</evidence>
<feature type="domain" description="SusE outer membrane protein" evidence="1">
    <location>
        <begin position="23"/>
        <end position="127"/>
    </location>
</feature>
<proteinExistence type="predicted"/>
<protein>
    <submittedName>
        <fullName evidence="2">Uncharacterized protein DUF5019</fullName>
    </submittedName>
</protein>
<comment type="caution">
    <text evidence="2">The sequence shown here is derived from an EMBL/GenBank/DDBJ whole genome shotgun (WGS) entry which is preliminary data.</text>
</comment>
<dbReference type="RefSeq" id="WP_111594093.1">
    <property type="nucleotide sequence ID" value="NZ_QLMA01000007.1"/>
</dbReference>
<dbReference type="Pfam" id="PF14292">
    <property type="entry name" value="SusE"/>
    <property type="match status" value="1"/>
</dbReference>
<dbReference type="Proteomes" id="UP000249819">
    <property type="component" value="Unassembled WGS sequence"/>
</dbReference>
<accession>A0A327VTY3</accession>
<dbReference type="AlphaFoldDB" id="A0A327VTY3"/>
<keyword evidence="3" id="KW-1185">Reference proteome</keyword>
<gene>
    <name evidence="2" type="ORF">CLV59_107277</name>
</gene>
<reference evidence="2 3" key="1">
    <citation type="submission" date="2018-06" db="EMBL/GenBank/DDBJ databases">
        <title>Genomic Encyclopedia of Archaeal and Bacterial Type Strains, Phase II (KMG-II): from individual species to whole genera.</title>
        <authorList>
            <person name="Goeker M."/>
        </authorList>
    </citation>
    <scope>NUCLEOTIDE SEQUENCE [LARGE SCALE GENOMIC DNA]</scope>
    <source>
        <strain evidence="2 3">DSM 29821</strain>
    </source>
</reference>
<dbReference type="EMBL" id="QLMA01000007">
    <property type="protein sequence ID" value="RAJ77510.1"/>
    <property type="molecule type" value="Genomic_DNA"/>
</dbReference>
<name>A0A327VTY3_9BACT</name>
<dbReference type="CDD" id="cd12967">
    <property type="entry name" value="CBM_SusE-F_like_u1"/>
    <property type="match status" value="1"/>
</dbReference>
<dbReference type="Gene3D" id="2.60.40.3620">
    <property type="match status" value="2"/>
</dbReference>
<dbReference type="OrthoDB" id="975117at2"/>
<sequence>MKTAFSKYMMAGLFAAALWSCKKDEVKTFASEGTAPTLASNKDTTILQKDHAADTIVKFQWNASDFGFHGVVKYSLQFAKKGTNFAVVKNVSADGMSKSLSVADLNTIANGLELDNGVLSGIEVRVKASISDNYPAAYSNVKVLVVSSYLDLIDYPSMWAPGDYQGWDPASAAKLASLKSDKAYEGYASFTGASTTFKFTSEATWSGTNYGGTSVNNAGILSTTGENLQVIGAGYYFLNLDLSTNKWSATRTTWSMIGDAVGSWSNDTELTFDAAKNVWSATVDMSAGQFKFRANHAYDINYGDNKPSDPFLNRDGANIVITDPGTYEVTLNLSNAGNYSYVLKKK</sequence>